<accession>A0A563D7E4</accession>
<organism evidence="1 2">
    <name type="scientific">Apibacter muscae</name>
    <dbReference type="NCBI Taxonomy" id="2509004"/>
    <lineage>
        <taxon>Bacteria</taxon>
        <taxon>Pseudomonadati</taxon>
        <taxon>Bacteroidota</taxon>
        <taxon>Flavobacteriia</taxon>
        <taxon>Flavobacteriales</taxon>
        <taxon>Weeksellaceae</taxon>
        <taxon>Apibacter</taxon>
    </lineage>
</organism>
<reference evidence="1 2" key="1">
    <citation type="submission" date="2019-02" db="EMBL/GenBank/DDBJ databases">
        <title>Apibacter muscae sp. nov.: a novel member of the house fly microbiota.</title>
        <authorList>
            <person name="Park R."/>
        </authorList>
    </citation>
    <scope>NUCLEOTIDE SEQUENCE [LARGE SCALE GENOMIC DNA]</scope>
    <source>
        <strain evidence="1 2">AL1</strain>
    </source>
</reference>
<comment type="caution">
    <text evidence="1">The sequence shown here is derived from an EMBL/GenBank/DDBJ whole genome shotgun (WGS) entry which is preliminary data.</text>
</comment>
<dbReference type="Proteomes" id="UP000319499">
    <property type="component" value="Unassembled WGS sequence"/>
</dbReference>
<keyword evidence="2" id="KW-1185">Reference proteome</keyword>
<dbReference type="EMBL" id="SELH01000026">
    <property type="protein sequence ID" value="TWP26125.1"/>
    <property type="molecule type" value="Genomic_DNA"/>
</dbReference>
<dbReference type="OrthoDB" id="773332at2"/>
<evidence type="ECO:0000313" key="1">
    <source>
        <dbReference type="EMBL" id="TWP26125.1"/>
    </source>
</evidence>
<proteinExistence type="predicted"/>
<dbReference type="AlphaFoldDB" id="A0A563D7E4"/>
<sequence>MSNDYNNNTGLIILNNIPDPIKPGWGCFLLFYFNSYIDHVPYCIKRLQKIAVNPTDWSKAKDIGENILKFSKENPFFVPSSYLTLAHNIAKMIDRIANPSSSSSSDRREEWKIPFLAMETAIYFKDSVLENDIESTLSLFTRVPELKNTIKNSKDFVLFKRINDILWINWYSDLEHDLNPTYKYQNYLPDIFILKKSNASIESIANRILQIEKDIIKLPGDQENCKIVASAIYNLKY</sequence>
<protein>
    <submittedName>
        <fullName evidence="1">Uncharacterized protein</fullName>
    </submittedName>
</protein>
<gene>
    <name evidence="1" type="ORF">ETU09_10500</name>
</gene>
<evidence type="ECO:0000313" key="2">
    <source>
        <dbReference type="Proteomes" id="UP000319499"/>
    </source>
</evidence>
<name>A0A563D7E4_9FLAO</name>
<dbReference type="RefSeq" id="WP_146293521.1">
    <property type="nucleotide sequence ID" value="NZ_SELH01000026.1"/>
</dbReference>